<feature type="region of interest" description="Disordered" evidence="1">
    <location>
        <begin position="115"/>
        <end position="154"/>
    </location>
</feature>
<sequence length="154" mass="16911">MLTLPHPAVTSGVYKDDQMILVPEQFNKLSTSSHTDSGHGWSEGENGHYEELPGQTSCQSSEKQQNIGEKSIAPTLNRPTKYISTGTLARCAYQPNVGQVIQPTDVIDLKSVQVTNNSPNTSSQPWNLPSKNSFTTYSKPLPALPRIPPSQDFR</sequence>
<keyword evidence="3" id="KW-1185">Reference proteome</keyword>
<evidence type="ECO:0000313" key="2">
    <source>
        <dbReference type="EMBL" id="CAI9732384.1"/>
    </source>
</evidence>
<dbReference type="Proteomes" id="UP001162480">
    <property type="component" value="Chromosome 14"/>
</dbReference>
<feature type="compositionally biased region" description="Polar residues" evidence="1">
    <location>
        <begin position="115"/>
        <end position="138"/>
    </location>
</feature>
<accession>A0AA36BE27</accession>
<proteinExistence type="predicted"/>
<gene>
    <name evidence="2" type="ORF">OCTVUL_1B000309</name>
</gene>
<protein>
    <submittedName>
        <fullName evidence="2">Uncharacterized protein</fullName>
    </submittedName>
</protein>
<organism evidence="2 3">
    <name type="scientific">Octopus vulgaris</name>
    <name type="common">Common octopus</name>
    <dbReference type="NCBI Taxonomy" id="6645"/>
    <lineage>
        <taxon>Eukaryota</taxon>
        <taxon>Metazoa</taxon>
        <taxon>Spiralia</taxon>
        <taxon>Lophotrochozoa</taxon>
        <taxon>Mollusca</taxon>
        <taxon>Cephalopoda</taxon>
        <taxon>Coleoidea</taxon>
        <taxon>Octopodiformes</taxon>
        <taxon>Octopoda</taxon>
        <taxon>Incirrata</taxon>
        <taxon>Octopodidae</taxon>
        <taxon>Octopus</taxon>
    </lineage>
</organism>
<feature type="region of interest" description="Disordered" evidence="1">
    <location>
        <begin position="30"/>
        <end position="70"/>
    </location>
</feature>
<evidence type="ECO:0000313" key="3">
    <source>
        <dbReference type="Proteomes" id="UP001162480"/>
    </source>
</evidence>
<dbReference type="EMBL" id="OX597827">
    <property type="protein sequence ID" value="CAI9732384.1"/>
    <property type="molecule type" value="Genomic_DNA"/>
</dbReference>
<evidence type="ECO:0000256" key="1">
    <source>
        <dbReference type="SAM" id="MobiDB-lite"/>
    </source>
</evidence>
<feature type="compositionally biased region" description="Polar residues" evidence="1">
    <location>
        <begin position="54"/>
        <end position="68"/>
    </location>
</feature>
<name>A0AA36BE27_OCTVU</name>
<dbReference type="AlphaFoldDB" id="A0AA36BE27"/>
<reference evidence="2" key="1">
    <citation type="submission" date="2023-08" db="EMBL/GenBank/DDBJ databases">
        <authorList>
            <person name="Alioto T."/>
            <person name="Alioto T."/>
            <person name="Gomez Garrido J."/>
        </authorList>
    </citation>
    <scope>NUCLEOTIDE SEQUENCE</scope>
</reference>